<dbReference type="EMBL" id="FNNC01000006">
    <property type="protein sequence ID" value="SDW89327.1"/>
    <property type="molecule type" value="Genomic_DNA"/>
</dbReference>
<keyword evidence="1" id="KW-0813">Transport</keyword>
<keyword evidence="4" id="KW-1185">Reference proteome</keyword>
<keyword evidence="2" id="KW-1003">Cell membrane</keyword>
<protein>
    <submittedName>
        <fullName evidence="3">Transmembrane secretion effector</fullName>
    </submittedName>
</protein>
<dbReference type="STRING" id="1122204.SAMN05421781_2716"/>
<sequence length="107" mass="12684">MNPKKYVVFMEYRVSEEKRTEFLRAMEEISSAMLNEQVNNYEWFESVDQGALFVEMFAVNTLEQYNALKAKRTETDDRVYGRLDKFVPGGMKKVHCWCFEKNGPYSD</sequence>
<keyword evidence="3" id="KW-0812">Transmembrane</keyword>
<name>A0A1H2X953_9BACI</name>
<evidence type="ECO:0000256" key="2">
    <source>
        <dbReference type="ARBA" id="ARBA00022475"/>
    </source>
</evidence>
<dbReference type="AlphaFoldDB" id="A0A1H2X953"/>
<dbReference type="InterPro" id="IPR010290">
    <property type="entry name" value="TM_effector"/>
</dbReference>
<dbReference type="RefSeq" id="WP_091616166.1">
    <property type="nucleotide sequence ID" value="NZ_FNNC01000006.1"/>
</dbReference>
<evidence type="ECO:0000256" key="1">
    <source>
        <dbReference type="ARBA" id="ARBA00022448"/>
    </source>
</evidence>
<dbReference type="OrthoDB" id="2967153at2"/>
<accession>A0A1H2X953</accession>
<evidence type="ECO:0000313" key="4">
    <source>
        <dbReference type="Proteomes" id="UP000199488"/>
    </source>
</evidence>
<proteinExistence type="predicted"/>
<evidence type="ECO:0000313" key="3">
    <source>
        <dbReference type="EMBL" id="SDW89327.1"/>
    </source>
</evidence>
<keyword evidence="2" id="KW-0472">Membrane</keyword>
<dbReference type="Pfam" id="PF05977">
    <property type="entry name" value="MFS_3"/>
    <property type="match status" value="1"/>
</dbReference>
<reference evidence="3 4" key="1">
    <citation type="submission" date="2016-10" db="EMBL/GenBank/DDBJ databases">
        <authorList>
            <person name="de Groot N.N."/>
        </authorList>
    </citation>
    <scope>NUCLEOTIDE SEQUENCE [LARGE SCALE GENOMIC DNA]</scope>
    <source>
        <strain evidence="3 4">DSM 23126</strain>
    </source>
</reference>
<organism evidence="3 4">
    <name type="scientific">Marinococcus luteus</name>
    <dbReference type="NCBI Taxonomy" id="1122204"/>
    <lineage>
        <taxon>Bacteria</taxon>
        <taxon>Bacillati</taxon>
        <taxon>Bacillota</taxon>
        <taxon>Bacilli</taxon>
        <taxon>Bacillales</taxon>
        <taxon>Bacillaceae</taxon>
        <taxon>Marinococcus</taxon>
    </lineage>
</organism>
<dbReference type="Proteomes" id="UP000199488">
    <property type="component" value="Unassembled WGS sequence"/>
</dbReference>
<gene>
    <name evidence="3" type="ORF">SAMN05421781_2716</name>
</gene>